<gene>
    <name evidence="3" type="ORF">SAMN02745168_2752</name>
</gene>
<evidence type="ECO:0000256" key="1">
    <source>
        <dbReference type="SAM" id="Phobius"/>
    </source>
</evidence>
<keyword evidence="1" id="KW-0812">Transmembrane</keyword>
<dbReference type="InterPro" id="IPR058279">
    <property type="entry name" value="DUF7973"/>
</dbReference>
<keyword evidence="4" id="KW-1185">Reference proteome</keyword>
<protein>
    <recommendedName>
        <fullName evidence="2">DUF7973 domain-containing protein</fullName>
    </recommendedName>
</protein>
<evidence type="ECO:0000259" key="2">
    <source>
        <dbReference type="Pfam" id="PF25928"/>
    </source>
</evidence>
<proteinExistence type="predicted"/>
<feature type="transmembrane region" description="Helical" evidence="1">
    <location>
        <begin position="55"/>
        <end position="73"/>
    </location>
</feature>
<reference evidence="3 4" key="1">
    <citation type="submission" date="2017-04" db="EMBL/GenBank/DDBJ databases">
        <authorList>
            <person name="Afonso C.L."/>
            <person name="Miller P.J."/>
            <person name="Scott M.A."/>
            <person name="Spackman E."/>
            <person name="Goraichik I."/>
            <person name="Dimitrov K.M."/>
            <person name="Suarez D.L."/>
            <person name="Swayne D.E."/>
        </authorList>
    </citation>
    <scope>NUCLEOTIDE SEQUENCE [LARGE SCALE GENOMIC DNA]</scope>
    <source>
        <strain evidence="3 4">DSM 12816</strain>
    </source>
</reference>
<feature type="domain" description="DUF7973" evidence="2">
    <location>
        <begin position="3"/>
        <end position="308"/>
    </location>
</feature>
<dbReference type="Proteomes" id="UP000192790">
    <property type="component" value="Unassembled WGS sequence"/>
</dbReference>
<name>A0A1W2CDT7_9FIRM</name>
<sequence length="346" mass="35492">MDLIALLAAFCGGAFGAAFGGLTAFIIVGIVGIGGVAAGMSGATFNWLGLIPFGSFYGPHIAFAGGVGAAAFAKKMGYLKAGNDIFTALVSLKQPIVLVVGGFVGVLGYILNFSFNAVFPGKVDTVALTVFVSAIIVKVIFGNHGLGDIFGETPAEIKKLGGRFSIYSTGVWIPYVNTAAEKTVIGIAAGGGAAWLTYVMMQDPAAAPYAIYIPFLLSVTSLIWLQIGVSIPVTHHISLCASYGMLISGGNLAWGLAGGVIAAFMGDLVAKLFHIYGDCWVDPPATGIAFTSAILFGILPLTGVFSLTGASSYIVPAGIVAAAILYSIVQSAAMKSKKQVEYVPVP</sequence>
<keyword evidence="1" id="KW-0472">Membrane</keyword>
<organism evidence="3 4">
    <name type="scientific">Papillibacter cinnamivorans DSM 12816</name>
    <dbReference type="NCBI Taxonomy" id="1122930"/>
    <lineage>
        <taxon>Bacteria</taxon>
        <taxon>Bacillati</taxon>
        <taxon>Bacillota</taxon>
        <taxon>Clostridia</taxon>
        <taxon>Eubacteriales</taxon>
        <taxon>Oscillospiraceae</taxon>
        <taxon>Papillibacter</taxon>
    </lineage>
</organism>
<evidence type="ECO:0000313" key="4">
    <source>
        <dbReference type="Proteomes" id="UP000192790"/>
    </source>
</evidence>
<feature type="transmembrane region" description="Helical" evidence="1">
    <location>
        <begin position="123"/>
        <end position="141"/>
    </location>
</feature>
<dbReference type="EMBL" id="FWXW01000009">
    <property type="protein sequence ID" value="SMC83032.1"/>
    <property type="molecule type" value="Genomic_DNA"/>
</dbReference>
<dbReference type="AlphaFoldDB" id="A0A1W2CDT7"/>
<accession>A0A1W2CDT7</accession>
<feature type="transmembrane region" description="Helical" evidence="1">
    <location>
        <begin position="313"/>
        <end position="329"/>
    </location>
</feature>
<dbReference type="STRING" id="1122930.SAMN02745168_2752"/>
<evidence type="ECO:0000313" key="3">
    <source>
        <dbReference type="EMBL" id="SMC83032.1"/>
    </source>
</evidence>
<feature type="transmembrane region" description="Helical" evidence="1">
    <location>
        <begin position="285"/>
        <end position="307"/>
    </location>
</feature>
<feature type="transmembrane region" description="Helical" evidence="1">
    <location>
        <begin position="213"/>
        <end position="233"/>
    </location>
</feature>
<feature type="transmembrane region" description="Helical" evidence="1">
    <location>
        <begin position="253"/>
        <end position="273"/>
    </location>
</feature>
<keyword evidence="1" id="KW-1133">Transmembrane helix</keyword>
<dbReference type="Pfam" id="PF25928">
    <property type="entry name" value="DUF7973"/>
    <property type="match status" value="1"/>
</dbReference>
<feature type="transmembrane region" description="Helical" evidence="1">
    <location>
        <begin position="85"/>
        <end position="111"/>
    </location>
</feature>
<feature type="transmembrane region" description="Helical" evidence="1">
    <location>
        <begin position="26"/>
        <end position="48"/>
    </location>
</feature>